<dbReference type="InterPro" id="IPR045076">
    <property type="entry name" value="MutS"/>
</dbReference>
<evidence type="ECO:0000256" key="1">
    <source>
        <dbReference type="ARBA" id="ARBA00022730"/>
    </source>
</evidence>
<dbReference type="PANTHER" id="PTHR48466:SF2">
    <property type="entry name" value="OS10G0509000 PROTEIN"/>
    <property type="match status" value="1"/>
</dbReference>
<keyword evidence="6" id="KW-0238">DNA-binding</keyword>
<dbReference type="GO" id="GO:0140664">
    <property type="term" value="F:ATP-dependent DNA damage sensor activity"/>
    <property type="evidence" value="ECO:0007669"/>
    <property type="project" value="InterPro"/>
</dbReference>
<organism evidence="9">
    <name type="scientific">hydrothermal vent metagenome</name>
    <dbReference type="NCBI Taxonomy" id="652676"/>
    <lineage>
        <taxon>unclassified sequences</taxon>
        <taxon>metagenomes</taxon>
        <taxon>ecological metagenomes</taxon>
    </lineage>
</organism>
<dbReference type="SUPFAM" id="SSF160443">
    <property type="entry name" value="SMR domain-like"/>
    <property type="match status" value="1"/>
</dbReference>
<evidence type="ECO:0000256" key="2">
    <source>
        <dbReference type="ARBA" id="ARBA00022741"/>
    </source>
</evidence>
<dbReference type="InterPro" id="IPR005747">
    <property type="entry name" value="MutS2"/>
</dbReference>
<evidence type="ECO:0000256" key="7">
    <source>
        <dbReference type="SAM" id="MobiDB-lite"/>
    </source>
</evidence>
<dbReference type="Gene3D" id="3.30.1370.110">
    <property type="match status" value="1"/>
</dbReference>
<dbReference type="InterPro" id="IPR002625">
    <property type="entry name" value="Smr_dom"/>
</dbReference>
<dbReference type="GO" id="GO:0006298">
    <property type="term" value="P:mismatch repair"/>
    <property type="evidence" value="ECO:0007669"/>
    <property type="project" value="InterPro"/>
</dbReference>
<evidence type="ECO:0000259" key="8">
    <source>
        <dbReference type="PROSITE" id="PS50828"/>
    </source>
</evidence>
<dbReference type="NCBIfam" id="TIGR01069">
    <property type="entry name" value="mutS2"/>
    <property type="match status" value="1"/>
</dbReference>
<keyword evidence="1" id="KW-0699">rRNA-binding</keyword>
<dbReference type="SUPFAM" id="SSF48334">
    <property type="entry name" value="DNA repair protein MutS, domain III"/>
    <property type="match status" value="1"/>
</dbReference>
<keyword evidence="2" id="KW-0547">Nucleotide-binding</keyword>
<dbReference type="GO" id="GO:0045910">
    <property type="term" value="P:negative regulation of DNA recombination"/>
    <property type="evidence" value="ECO:0007669"/>
    <property type="project" value="InterPro"/>
</dbReference>
<dbReference type="GO" id="GO:0019843">
    <property type="term" value="F:rRNA binding"/>
    <property type="evidence" value="ECO:0007669"/>
    <property type="project" value="UniProtKB-KW"/>
</dbReference>
<dbReference type="GO" id="GO:0016887">
    <property type="term" value="F:ATP hydrolysis activity"/>
    <property type="evidence" value="ECO:0007669"/>
    <property type="project" value="InterPro"/>
</dbReference>
<dbReference type="PROSITE" id="PS50828">
    <property type="entry name" value="SMR"/>
    <property type="match status" value="1"/>
</dbReference>
<feature type="region of interest" description="Disordered" evidence="7">
    <location>
        <begin position="606"/>
        <end position="650"/>
    </location>
</feature>
<dbReference type="GO" id="GO:0004519">
    <property type="term" value="F:endonuclease activity"/>
    <property type="evidence" value="ECO:0007669"/>
    <property type="project" value="InterPro"/>
</dbReference>
<dbReference type="GO" id="GO:0005524">
    <property type="term" value="F:ATP binding"/>
    <property type="evidence" value="ECO:0007669"/>
    <property type="project" value="UniProtKB-KW"/>
</dbReference>
<sequence>MIYPDNFEQKIGFDSIRTLIAEACVSNMGREFVSKIRFSSNPSVIDKMLLQTTEFIQILETGGAFPTHDYIDLRPELARLGTPGTYLAQEDLFDLKSSLVTLQKILVFFNKTGAEEYPQLKSLIANMAIPDALLEKAGRIMDDKGQIRDTASDKLAIIRRQLIVRQRQVMQEVRKAFSQARKAGWLPENAEITIRNGRAVIPVKAADKRALRGIIHDESSTGQTVFIEPVSSFEVSNEILELESEERREIVRVLVRFTDELRPLLEPLAEAYRILGLLDFIRAKALFSKNIGAVRPVISKNHFHLKKGVHPLLYLSHKASGKMVVPLEMELERENRLLLISGPNAGGKSVCLMTVGLLQYMLQCGLPVSASPDSEFRIFDRIFIDIGDEQSLENDLSTYSSHLLNMKFFLQHANSKSLILIDEFGTGTEPQLGAAIAEAALEQLVHKQTFGVITTHYTSLKLATERLDGTINGAMLFDVKELRPLYRLKIGKPGSSFAFEIARKIGFPQDVLNRAKKKSGGKHLRFDTQLQQLEADKLTMAQKQKEISVSDEQLSQLIEKYKHLSEQLETEKKQIIRQAKMEALEIVRQSNRTIENTIREIREAQADKEKTKQLRQQLDETKKELEKSIERRPLLKKKTTPKKHPKKEITHPKHVEISLSEPLHPGDFVEVKESGIVGELLAIEGKDSFVNVNNIRLKISTDKLLKTNKKPKTNTIKRSYSGIMQEINQKAEQFELTLNLRGKRADEAMELLIRYIDDALLLSIKEVSILHGKGYGILREIIRGYLQSVKEIEHFGDAPVELGGAGITKIRFR</sequence>
<dbReference type="SMART" id="SM00534">
    <property type="entry name" value="MUTSac"/>
    <property type="match status" value="1"/>
</dbReference>
<keyword evidence="3" id="KW-0378">Hydrolase</keyword>
<name>A0A3B0V093_9ZZZZ</name>
<gene>
    <name evidence="9" type="ORF">MNBD_BACTEROID07-1584</name>
</gene>
<feature type="compositionally biased region" description="Basic residues" evidence="7">
    <location>
        <begin position="634"/>
        <end position="646"/>
    </location>
</feature>
<dbReference type="InterPro" id="IPR000432">
    <property type="entry name" value="DNA_mismatch_repair_MutS_C"/>
</dbReference>
<feature type="compositionally biased region" description="Basic and acidic residues" evidence="7">
    <location>
        <begin position="606"/>
        <end position="633"/>
    </location>
</feature>
<evidence type="ECO:0000313" key="9">
    <source>
        <dbReference type="EMBL" id="VAW30289.1"/>
    </source>
</evidence>
<keyword evidence="5" id="KW-0694">RNA-binding</keyword>
<dbReference type="Gene3D" id="3.40.50.300">
    <property type="entry name" value="P-loop containing nucleotide triphosphate hydrolases"/>
    <property type="match status" value="1"/>
</dbReference>
<dbReference type="PIRSF" id="PIRSF005814">
    <property type="entry name" value="MutS_YshD"/>
    <property type="match status" value="1"/>
</dbReference>
<keyword evidence="4" id="KW-0067">ATP-binding</keyword>
<dbReference type="AlphaFoldDB" id="A0A3B0V093"/>
<dbReference type="PANTHER" id="PTHR48466">
    <property type="entry name" value="OS10G0509000 PROTEIN-RELATED"/>
    <property type="match status" value="1"/>
</dbReference>
<dbReference type="EMBL" id="UOET01000497">
    <property type="protein sequence ID" value="VAW30289.1"/>
    <property type="molecule type" value="Genomic_DNA"/>
</dbReference>
<dbReference type="HAMAP" id="MF_00092">
    <property type="entry name" value="MutS2"/>
    <property type="match status" value="1"/>
</dbReference>
<dbReference type="GO" id="GO:0030983">
    <property type="term" value="F:mismatched DNA binding"/>
    <property type="evidence" value="ECO:0007669"/>
    <property type="project" value="InterPro"/>
</dbReference>
<evidence type="ECO:0000256" key="5">
    <source>
        <dbReference type="ARBA" id="ARBA00022884"/>
    </source>
</evidence>
<dbReference type="FunFam" id="3.40.50.300:FF:001531">
    <property type="entry name" value="Endonuclease MutS2"/>
    <property type="match status" value="1"/>
</dbReference>
<evidence type="ECO:0000256" key="4">
    <source>
        <dbReference type="ARBA" id="ARBA00022840"/>
    </source>
</evidence>
<feature type="domain" description="Smr" evidence="8">
    <location>
        <begin position="738"/>
        <end position="813"/>
    </location>
</feature>
<protein>
    <submittedName>
        <fullName evidence="9">Recombination inhibitory protein MutS2</fullName>
    </submittedName>
</protein>
<dbReference type="InterPro" id="IPR027417">
    <property type="entry name" value="P-loop_NTPase"/>
</dbReference>
<dbReference type="SMART" id="SM00463">
    <property type="entry name" value="SMR"/>
    <property type="match status" value="1"/>
</dbReference>
<accession>A0A3B0V093</accession>
<proteinExistence type="inferred from homology"/>
<reference evidence="9" key="1">
    <citation type="submission" date="2018-06" db="EMBL/GenBank/DDBJ databases">
        <authorList>
            <person name="Zhirakovskaya E."/>
        </authorList>
    </citation>
    <scope>NUCLEOTIDE SEQUENCE</scope>
</reference>
<evidence type="ECO:0000256" key="3">
    <source>
        <dbReference type="ARBA" id="ARBA00022801"/>
    </source>
</evidence>
<dbReference type="Pfam" id="PF00488">
    <property type="entry name" value="MutS_V"/>
    <property type="match status" value="1"/>
</dbReference>
<dbReference type="InterPro" id="IPR036187">
    <property type="entry name" value="DNA_mismatch_repair_MutS_sf"/>
</dbReference>
<dbReference type="InterPro" id="IPR007696">
    <property type="entry name" value="DNA_mismatch_repair_MutS_core"/>
</dbReference>
<dbReference type="InterPro" id="IPR036063">
    <property type="entry name" value="Smr_dom_sf"/>
</dbReference>
<dbReference type="SUPFAM" id="SSF52540">
    <property type="entry name" value="P-loop containing nucleoside triphosphate hydrolases"/>
    <property type="match status" value="1"/>
</dbReference>
<dbReference type="SMART" id="SM00533">
    <property type="entry name" value="MUTSd"/>
    <property type="match status" value="1"/>
</dbReference>
<dbReference type="Pfam" id="PF01713">
    <property type="entry name" value="Smr"/>
    <property type="match status" value="1"/>
</dbReference>
<evidence type="ECO:0000256" key="6">
    <source>
        <dbReference type="ARBA" id="ARBA00023125"/>
    </source>
</evidence>